<protein>
    <submittedName>
        <fullName evidence="2">Uncharacterized protein</fullName>
    </submittedName>
</protein>
<feature type="region of interest" description="Disordered" evidence="1">
    <location>
        <begin position="1"/>
        <end position="225"/>
    </location>
</feature>
<feature type="compositionally biased region" description="Basic and acidic residues" evidence="1">
    <location>
        <begin position="595"/>
        <end position="608"/>
    </location>
</feature>
<accession>G2Q846</accession>
<dbReference type="AlphaFoldDB" id="G2Q846"/>
<dbReference type="RefSeq" id="XP_003662248.1">
    <property type="nucleotide sequence ID" value="XM_003662200.1"/>
</dbReference>
<reference evidence="2 3" key="1">
    <citation type="journal article" date="2011" name="Nat. Biotechnol.">
        <title>Comparative genomic analysis of the thermophilic biomass-degrading fungi Myceliophthora thermophila and Thielavia terrestris.</title>
        <authorList>
            <person name="Berka R.M."/>
            <person name="Grigoriev I.V."/>
            <person name="Otillar R."/>
            <person name="Salamov A."/>
            <person name="Grimwood J."/>
            <person name="Reid I."/>
            <person name="Ishmael N."/>
            <person name="John T."/>
            <person name="Darmond C."/>
            <person name="Moisan M.-C."/>
            <person name="Henrissat B."/>
            <person name="Coutinho P.M."/>
            <person name="Lombard V."/>
            <person name="Natvig D.O."/>
            <person name="Lindquist E."/>
            <person name="Schmutz J."/>
            <person name="Lucas S."/>
            <person name="Harris P."/>
            <person name="Powlowski J."/>
            <person name="Bellemare A."/>
            <person name="Taylor D."/>
            <person name="Butler G."/>
            <person name="de Vries R.P."/>
            <person name="Allijn I.E."/>
            <person name="van den Brink J."/>
            <person name="Ushinsky S."/>
            <person name="Storms R."/>
            <person name="Powell A.J."/>
            <person name="Paulsen I.T."/>
            <person name="Elbourne L.D.H."/>
            <person name="Baker S.E."/>
            <person name="Magnuson J."/>
            <person name="LaBoissiere S."/>
            <person name="Clutterbuck A.J."/>
            <person name="Martinez D."/>
            <person name="Wogulis M."/>
            <person name="de Leon A.L."/>
            <person name="Rey M.W."/>
            <person name="Tsang A."/>
        </authorList>
    </citation>
    <scope>NUCLEOTIDE SEQUENCE [LARGE SCALE GENOMIC DNA]</scope>
    <source>
        <strain evidence="3">ATCC 42464 / BCRC 31852 / DSM 1799</strain>
    </source>
</reference>
<dbReference type="GeneID" id="11512301"/>
<name>G2Q846_THET4</name>
<feature type="region of interest" description="Disordered" evidence="1">
    <location>
        <begin position="307"/>
        <end position="661"/>
    </location>
</feature>
<evidence type="ECO:0000256" key="1">
    <source>
        <dbReference type="SAM" id="MobiDB-lite"/>
    </source>
</evidence>
<dbReference type="EMBL" id="CP003003">
    <property type="protein sequence ID" value="AEO57003.1"/>
    <property type="molecule type" value="Genomic_DNA"/>
</dbReference>
<feature type="compositionally biased region" description="Low complexity" evidence="1">
    <location>
        <begin position="446"/>
        <end position="461"/>
    </location>
</feature>
<dbReference type="VEuPathDB" id="FungiDB:MYCTH_2109468"/>
<feature type="compositionally biased region" description="Acidic residues" evidence="1">
    <location>
        <begin position="366"/>
        <end position="377"/>
    </location>
</feature>
<feature type="compositionally biased region" description="Low complexity" evidence="1">
    <location>
        <begin position="196"/>
        <end position="207"/>
    </location>
</feature>
<gene>
    <name evidence="2" type="ORF">MYCTH_2109468</name>
</gene>
<feature type="compositionally biased region" description="Basic and acidic residues" evidence="1">
    <location>
        <begin position="554"/>
        <end position="579"/>
    </location>
</feature>
<dbReference type="eggNOG" id="ENOG502R6U7">
    <property type="taxonomic scope" value="Eukaryota"/>
</dbReference>
<feature type="compositionally biased region" description="Basic and acidic residues" evidence="1">
    <location>
        <begin position="650"/>
        <end position="661"/>
    </location>
</feature>
<feature type="compositionally biased region" description="Basic and acidic residues" evidence="1">
    <location>
        <begin position="129"/>
        <end position="144"/>
    </location>
</feature>
<dbReference type="InParanoid" id="G2Q846"/>
<dbReference type="KEGG" id="mtm:MYCTH_2109468"/>
<evidence type="ECO:0000313" key="3">
    <source>
        <dbReference type="Proteomes" id="UP000007322"/>
    </source>
</evidence>
<feature type="compositionally biased region" description="Basic residues" evidence="1">
    <location>
        <begin position="77"/>
        <end position="87"/>
    </location>
</feature>
<feature type="compositionally biased region" description="Polar residues" evidence="1">
    <location>
        <begin position="414"/>
        <end position="432"/>
    </location>
</feature>
<feature type="compositionally biased region" description="Basic and acidic residues" evidence="1">
    <location>
        <begin position="307"/>
        <end position="323"/>
    </location>
</feature>
<organism evidence="2 3">
    <name type="scientific">Thermothelomyces thermophilus (strain ATCC 42464 / BCRC 31852 / DSM 1799)</name>
    <name type="common">Sporotrichum thermophile</name>
    <dbReference type="NCBI Taxonomy" id="573729"/>
    <lineage>
        <taxon>Eukaryota</taxon>
        <taxon>Fungi</taxon>
        <taxon>Dikarya</taxon>
        <taxon>Ascomycota</taxon>
        <taxon>Pezizomycotina</taxon>
        <taxon>Sordariomycetes</taxon>
        <taxon>Sordariomycetidae</taxon>
        <taxon>Sordariales</taxon>
        <taxon>Chaetomiaceae</taxon>
        <taxon>Thermothelomyces</taxon>
    </lineage>
</organism>
<feature type="compositionally biased region" description="Polar residues" evidence="1">
    <location>
        <begin position="92"/>
        <end position="102"/>
    </location>
</feature>
<feature type="compositionally biased region" description="Polar residues" evidence="1">
    <location>
        <begin position="109"/>
        <end position="128"/>
    </location>
</feature>
<feature type="compositionally biased region" description="Low complexity" evidence="1">
    <location>
        <begin position="507"/>
        <end position="522"/>
    </location>
</feature>
<proteinExistence type="predicted"/>
<keyword evidence="3" id="KW-1185">Reference proteome</keyword>
<feature type="compositionally biased region" description="Polar residues" evidence="1">
    <location>
        <begin position="266"/>
        <end position="280"/>
    </location>
</feature>
<feature type="region of interest" description="Disordered" evidence="1">
    <location>
        <begin position="257"/>
        <end position="287"/>
    </location>
</feature>
<dbReference type="HOGENOM" id="CLU_418557_0_0_1"/>
<feature type="compositionally biased region" description="Low complexity" evidence="1">
    <location>
        <begin position="534"/>
        <end position="549"/>
    </location>
</feature>
<dbReference type="OMA" id="RTMAKRT"/>
<feature type="compositionally biased region" description="Basic and acidic residues" evidence="1">
    <location>
        <begin position="1"/>
        <end position="23"/>
    </location>
</feature>
<sequence length="661" mass="70892">MSKDTKDSKHKPDSLRQPQKRDSLSSIFSAWAALQGKGATSKAPTSSPSSTSAQATPGNGSRPRRHSHSASSDSNPKARRGSTRFRRLSFPLSATNQRGPSTKTRHAKTSMTSDPTASPETSKASKGNSCEKVDKATSDTHDGKTSPPPRPQSAGAKPRNPGSPVVMPKSILRVSSPDADGHRRPRQFVSPETGEPISSPALSSSSPPGSPSPPTSPIQRPMSPGATVRFAKATIHRVEVGPGRRFLPVKRKSKSTLTYISPLDPGTQQTAPKTMLQSPTKLRRHQQNQAAMCRYWQRTEEEEAQWRAEAERRAQEEAERYRNEPASPVTIAGKADGVMGGGKVEEVDHLPSLDRGGQPPDKLEEVVVESEDDDTDEGAGAKCNVEDETEPIKSMMSTEKERYAGDGSVATKPDAQSSTQNTSESTRPTSVINPAPPQEPVTENPATATAVTALTPATTAASCVRAETKSFSERLAEKQAADERAHGATPSTPAPKAAETLSRKASAESSKTARSTSSSPSREQPERPGSVPGRSSSASTRTSTSNSSESSEEELIRTSTKEKEKEKEKERERARDKPRTLSSSSSRSYMSLRPGGDRDRDRDKDRTQKQHSSKSSTGHSNSSNGGGGSGSPSTSTSHNHLHLSGRRGRRYFESHKQGIAV</sequence>
<feature type="compositionally biased region" description="Low complexity" evidence="1">
    <location>
        <begin position="39"/>
        <end position="57"/>
    </location>
</feature>
<dbReference type="OrthoDB" id="4588689at2759"/>
<feature type="compositionally biased region" description="Basic and acidic residues" evidence="1">
    <location>
        <begin position="466"/>
        <end position="486"/>
    </location>
</feature>
<feature type="compositionally biased region" description="Low complexity" evidence="1">
    <location>
        <begin position="613"/>
        <end position="623"/>
    </location>
</feature>
<evidence type="ECO:0000313" key="2">
    <source>
        <dbReference type="EMBL" id="AEO57003.1"/>
    </source>
</evidence>
<feature type="compositionally biased region" description="Basic residues" evidence="1">
    <location>
        <begin position="639"/>
        <end position="649"/>
    </location>
</feature>
<feature type="compositionally biased region" description="Low complexity" evidence="1">
    <location>
        <begin position="582"/>
        <end position="591"/>
    </location>
</feature>
<dbReference type="Proteomes" id="UP000007322">
    <property type="component" value="Chromosome 2"/>
</dbReference>
<feature type="compositionally biased region" description="Basic and acidic residues" evidence="1">
    <location>
        <begin position="343"/>
        <end position="352"/>
    </location>
</feature>